<accession>A0ABS2W1Z7</accession>
<dbReference type="Pfam" id="PF14765">
    <property type="entry name" value="PS-DH"/>
    <property type="match status" value="1"/>
</dbReference>
<feature type="region of interest" description="C-terminal hotdog fold" evidence="1">
    <location>
        <begin position="17"/>
        <end position="84"/>
    </location>
</feature>
<dbReference type="InterPro" id="IPR049900">
    <property type="entry name" value="PKS_mFAS_DH"/>
</dbReference>
<evidence type="ECO:0000256" key="1">
    <source>
        <dbReference type="PROSITE-ProRule" id="PRU01363"/>
    </source>
</evidence>
<feature type="domain" description="PKS/mFAS DH" evidence="2">
    <location>
        <begin position="1"/>
        <end position="84"/>
    </location>
</feature>
<evidence type="ECO:0000259" key="2">
    <source>
        <dbReference type="PROSITE" id="PS52019"/>
    </source>
</evidence>
<evidence type="ECO:0000313" key="3">
    <source>
        <dbReference type="EMBL" id="MBN0049434.1"/>
    </source>
</evidence>
<reference evidence="3 4" key="1">
    <citation type="submission" date="2021-02" db="EMBL/GenBank/DDBJ databases">
        <title>Whole genome sequencing of Streptomyces actuosus VRA1.</title>
        <authorList>
            <person name="Sen G."/>
            <person name="Sen A."/>
        </authorList>
    </citation>
    <scope>NUCLEOTIDE SEQUENCE [LARGE SCALE GENOMIC DNA]</scope>
    <source>
        <strain evidence="3 4">VRA1</strain>
    </source>
</reference>
<name>A0ABS2W1Z7_STRAS</name>
<gene>
    <name evidence="3" type="ORF">JS756_36435</name>
</gene>
<feature type="non-terminal residue" evidence="3">
    <location>
        <position position="1"/>
    </location>
</feature>
<dbReference type="EMBL" id="JAFFZS010000304">
    <property type="protein sequence ID" value="MBN0049434.1"/>
    <property type="molecule type" value="Genomic_DNA"/>
</dbReference>
<dbReference type="PROSITE" id="PS52019">
    <property type="entry name" value="PKS_MFAS_DH"/>
    <property type="match status" value="1"/>
</dbReference>
<feature type="region of interest" description="N-terminal hotdog fold" evidence="1">
    <location>
        <position position="1"/>
    </location>
</feature>
<organism evidence="3 4">
    <name type="scientific">Streptomyces actuosus</name>
    <dbReference type="NCBI Taxonomy" id="1885"/>
    <lineage>
        <taxon>Bacteria</taxon>
        <taxon>Bacillati</taxon>
        <taxon>Actinomycetota</taxon>
        <taxon>Actinomycetes</taxon>
        <taxon>Kitasatosporales</taxon>
        <taxon>Streptomycetaceae</taxon>
        <taxon>Streptomyces</taxon>
    </lineage>
</organism>
<protein>
    <submittedName>
        <fullName evidence="3">Polyketide synthase dehydratase domain-containing protein</fullName>
    </submittedName>
</protein>
<dbReference type="Proteomes" id="UP000788262">
    <property type="component" value="Unassembled WGS sequence"/>
</dbReference>
<comment type="caution">
    <text evidence="1">Lacks conserved residue(s) required for the propagation of feature annotation.</text>
</comment>
<dbReference type="InterPro" id="IPR042104">
    <property type="entry name" value="PKS_dehydratase_sf"/>
</dbReference>
<dbReference type="Gene3D" id="3.10.129.110">
    <property type="entry name" value="Polyketide synthase dehydratase"/>
    <property type="match status" value="1"/>
</dbReference>
<sequence length="84" mass="8630">SGVGGGFDFGVWPPRGAVGESVEGVYGRFAGLGLSYGSAFRGLRGVWRRGEEVFAEVSLPAGQEGVAGRFGVHPVLLDAALHAV</sequence>
<proteinExistence type="predicted"/>
<feature type="non-terminal residue" evidence="3">
    <location>
        <position position="84"/>
    </location>
</feature>
<evidence type="ECO:0000313" key="4">
    <source>
        <dbReference type="Proteomes" id="UP000788262"/>
    </source>
</evidence>
<comment type="caution">
    <text evidence="3">The sequence shown here is derived from an EMBL/GenBank/DDBJ whole genome shotgun (WGS) entry which is preliminary data.</text>
</comment>
<dbReference type="InterPro" id="IPR049551">
    <property type="entry name" value="PKS_DH_C"/>
</dbReference>
<keyword evidence="4" id="KW-1185">Reference proteome</keyword>